<evidence type="ECO:0000313" key="2">
    <source>
        <dbReference type="Proteomes" id="UP000054248"/>
    </source>
</evidence>
<reference evidence="1 2" key="1">
    <citation type="submission" date="2014-04" db="EMBL/GenBank/DDBJ databases">
        <authorList>
            <consortium name="DOE Joint Genome Institute"/>
            <person name="Kuo A."/>
            <person name="Girlanda M."/>
            <person name="Perotto S."/>
            <person name="Kohler A."/>
            <person name="Nagy L.G."/>
            <person name="Floudas D."/>
            <person name="Copeland A."/>
            <person name="Barry K.W."/>
            <person name="Cichocki N."/>
            <person name="Veneault-Fourrey C."/>
            <person name="LaButti K."/>
            <person name="Lindquist E.A."/>
            <person name="Lipzen A."/>
            <person name="Lundell T."/>
            <person name="Morin E."/>
            <person name="Murat C."/>
            <person name="Sun H."/>
            <person name="Tunlid A."/>
            <person name="Henrissat B."/>
            <person name="Grigoriev I.V."/>
            <person name="Hibbett D.S."/>
            <person name="Martin F."/>
            <person name="Nordberg H.P."/>
            <person name="Cantor M.N."/>
            <person name="Hua S.X."/>
        </authorList>
    </citation>
    <scope>NUCLEOTIDE SEQUENCE [LARGE SCALE GENOMIC DNA]</scope>
    <source>
        <strain evidence="1 2">MUT 4182</strain>
    </source>
</reference>
<reference evidence="2" key="2">
    <citation type="submission" date="2015-01" db="EMBL/GenBank/DDBJ databases">
        <title>Evolutionary Origins and Diversification of the Mycorrhizal Mutualists.</title>
        <authorList>
            <consortium name="DOE Joint Genome Institute"/>
            <consortium name="Mycorrhizal Genomics Consortium"/>
            <person name="Kohler A."/>
            <person name="Kuo A."/>
            <person name="Nagy L.G."/>
            <person name="Floudas D."/>
            <person name="Copeland A."/>
            <person name="Barry K.W."/>
            <person name="Cichocki N."/>
            <person name="Veneault-Fourrey C."/>
            <person name="LaButti K."/>
            <person name="Lindquist E.A."/>
            <person name="Lipzen A."/>
            <person name="Lundell T."/>
            <person name="Morin E."/>
            <person name="Murat C."/>
            <person name="Riley R."/>
            <person name="Ohm R."/>
            <person name="Sun H."/>
            <person name="Tunlid A."/>
            <person name="Henrissat B."/>
            <person name="Grigoriev I.V."/>
            <person name="Hibbett D.S."/>
            <person name="Martin F."/>
        </authorList>
    </citation>
    <scope>NUCLEOTIDE SEQUENCE [LARGE SCALE GENOMIC DNA]</scope>
    <source>
        <strain evidence="2">MUT 4182</strain>
    </source>
</reference>
<dbReference type="HOGENOM" id="CLU_3108183_0_0_1"/>
<name>A0A0C3QLE5_9AGAM</name>
<proteinExistence type="predicted"/>
<dbReference type="AlphaFoldDB" id="A0A0C3QLE5"/>
<gene>
    <name evidence="1" type="ORF">M407DRAFT_17516</name>
</gene>
<dbReference type="Proteomes" id="UP000054248">
    <property type="component" value="Unassembled WGS sequence"/>
</dbReference>
<keyword evidence="2" id="KW-1185">Reference proteome</keyword>
<protein>
    <submittedName>
        <fullName evidence="1">Uncharacterized protein</fullName>
    </submittedName>
</protein>
<evidence type="ECO:0000313" key="1">
    <source>
        <dbReference type="EMBL" id="KIO33560.1"/>
    </source>
</evidence>
<dbReference type="EMBL" id="KN822947">
    <property type="protein sequence ID" value="KIO33560.1"/>
    <property type="molecule type" value="Genomic_DNA"/>
</dbReference>
<organism evidence="1 2">
    <name type="scientific">Tulasnella calospora MUT 4182</name>
    <dbReference type="NCBI Taxonomy" id="1051891"/>
    <lineage>
        <taxon>Eukaryota</taxon>
        <taxon>Fungi</taxon>
        <taxon>Dikarya</taxon>
        <taxon>Basidiomycota</taxon>
        <taxon>Agaricomycotina</taxon>
        <taxon>Agaricomycetes</taxon>
        <taxon>Cantharellales</taxon>
        <taxon>Tulasnellaceae</taxon>
        <taxon>Tulasnella</taxon>
    </lineage>
</organism>
<accession>A0A0C3QLE5</accession>
<sequence length="51" mass="5869">MTPNQGWHIAFRSFQTIGDLLSSKRLYTLVEDTLFCPTGLSEDPTPKNRRE</sequence>